<keyword evidence="2" id="KW-1185">Reference proteome</keyword>
<reference evidence="1 2" key="1">
    <citation type="submission" date="2021-06" db="EMBL/GenBank/DDBJ databases">
        <authorList>
            <person name="Kallberg Y."/>
            <person name="Tangrot J."/>
            <person name="Rosling A."/>
        </authorList>
    </citation>
    <scope>NUCLEOTIDE SEQUENCE [LARGE SCALE GENOMIC DNA]</scope>
    <source>
        <strain evidence="1 2">120-4 pot B 10/14</strain>
    </source>
</reference>
<evidence type="ECO:0000313" key="1">
    <source>
        <dbReference type="EMBL" id="CAG8815847.1"/>
    </source>
</evidence>
<sequence>YDVQQVTKVPKKDNNKKKKAYFDKTYSENAGEGPVETDGFGGMVY</sequence>
<feature type="non-terminal residue" evidence="1">
    <location>
        <position position="1"/>
    </location>
</feature>
<comment type="caution">
    <text evidence="1">The sequence shown here is derived from an EMBL/GenBank/DDBJ whole genome shotgun (WGS) entry which is preliminary data.</text>
</comment>
<dbReference type="Proteomes" id="UP000789901">
    <property type="component" value="Unassembled WGS sequence"/>
</dbReference>
<protein>
    <submittedName>
        <fullName evidence="1">38387_t:CDS:1</fullName>
    </submittedName>
</protein>
<dbReference type="EMBL" id="CAJVQB010030648">
    <property type="protein sequence ID" value="CAG8815847.1"/>
    <property type="molecule type" value="Genomic_DNA"/>
</dbReference>
<evidence type="ECO:0000313" key="2">
    <source>
        <dbReference type="Proteomes" id="UP000789901"/>
    </source>
</evidence>
<gene>
    <name evidence="1" type="ORF">GMARGA_LOCUS26388</name>
</gene>
<organism evidence="1 2">
    <name type="scientific">Gigaspora margarita</name>
    <dbReference type="NCBI Taxonomy" id="4874"/>
    <lineage>
        <taxon>Eukaryota</taxon>
        <taxon>Fungi</taxon>
        <taxon>Fungi incertae sedis</taxon>
        <taxon>Mucoromycota</taxon>
        <taxon>Glomeromycotina</taxon>
        <taxon>Glomeromycetes</taxon>
        <taxon>Diversisporales</taxon>
        <taxon>Gigasporaceae</taxon>
        <taxon>Gigaspora</taxon>
    </lineage>
</organism>
<accession>A0ABN7W442</accession>
<proteinExistence type="predicted"/>
<name>A0ABN7W442_GIGMA</name>